<proteinExistence type="predicted"/>
<keyword evidence="2" id="KW-1185">Reference proteome</keyword>
<dbReference type="OrthoDB" id="258519at2759"/>
<name>A0A0M9FTN7_LEPPY</name>
<evidence type="ECO:0000313" key="1">
    <source>
        <dbReference type="EMBL" id="KPA75845.1"/>
    </source>
</evidence>
<sequence length="289" mass="31695">MLSVCYSLMLRVAELVARTRNENSGTRSRLNYSSSSSFLCWNLSPLRHQLLRWEMDVPFIAVDTRTGFHLASHNLKAIDTQARSKEALAVLCNSVLLLWKNVNERSEEESFDETHSTFVVESSNLAQAALTTQYFHAHEHVLCVVFGSQHHVLYEIFADHIAAAINARTKFSKDGKAVNNVARAALSDAFQKQCSNLGIVDAVLVVKGPMKRFSLCHGHLANSSEALDAYISAGLCSGIFTDGSLQCLVCSSGPVRCVVAAPDTTLESIEKIADDNFMLSWALNLGLGD</sequence>
<evidence type="ECO:0000313" key="2">
    <source>
        <dbReference type="Proteomes" id="UP000037923"/>
    </source>
</evidence>
<dbReference type="Proteomes" id="UP000037923">
    <property type="component" value="Unassembled WGS sequence"/>
</dbReference>
<dbReference type="EMBL" id="LGTL01000023">
    <property type="protein sequence ID" value="KPA75845.1"/>
    <property type="molecule type" value="Genomic_DNA"/>
</dbReference>
<gene>
    <name evidence="1" type="ORF">ABB37_08357</name>
</gene>
<protein>
    <submittedName>
        <fullName evidence="1">Uncharacterized protein</fullName>
    </submittedName>
</protein>
<dbReference type="OMA" id="YRSISEC"/>
<dbReference type="VEuPathDB" id="TriTrypDB:LpyrH10_23_1420"/>
<comment type="caution">
    <text evidence="1">The sequence shown here is derived from an EMBL/GenBank/DDBJ whole genome shotgun (WGS) entry which is preliminary data.</text>
</comment>
<reference evidence="1 2" key="1">
    <citation type="submission" date="2015-07" db="EMBL/GenBank/DDBJ databases">
        <title>High-quality genome of monoxenous trypanosomatid Leptomonas pyrrhocoris.</title>
        <authorList>
            <person name="Flegontov P."/>
            <person name="Butenko A."/>
            <person name="Firsov S."/>
            <person name="Vlcek C."/>
            <person name="Logacheva M.D."/>
            <person name="Field M."/>
            <person name="Filatov D."/>
            <person name="Flegontova O."/>
            <person name="Gerasimov E."/>
            <person name="Jackson A.P."/>
            <person name="Kelly S."/>
            <person name="Opperdoes F."/>
            <person name="O'Reilly A."/>
            <person name="Votypka J."/>
            <person name="Yurchenko V."/>
            <person name="Lukes J."/>
        </authorList>
    </citation>
    <scope>NUCLEOTIDE SEQUENCE [LARGE SCALE GENOMIC DNA]</scope>
    <source>
        <strain evidence="1">H10</strain>
    </source>
</reference>
<accession>A0A0M9FTN7</accession>
<dbReference type="AlphaFoldDB" id="A0A0M9FTN7"/>
<dbReference type="RefSeq" id="XP_015654284.1">
    <property type="nucleotide sequence ID" value="XM_015807335.1"/>
</dbReference>
<dbReference type="GeneID" id="26908642"/>
<organism evidence="1 2">
    <name type="scientific">Leptomonas pyrrhocoris</name>
    <name type="common">Firebug parasite</name>
    <dbReference type="NCBI Taxonomy" id="157538"/>
    <lineage>
        <taxon>Eukaryota</taxon>
        <taxon>Discoba</taxon>
        <taxon>Euglenozoa</taxon>
        <taxon>Kinetoplastea</taxon>
        <taxon>Metakinetoplastina</taxon>
        <taxon>Trypanosomatida</taxon>
        <taxon>Trypanosomatidae</taxon>
        <taxon>Leishmaniinae</taxon>
        <taxon>Leptomonas</taxon>
    </lineage>
</organism>